<name>E6MKW4_9BACT</name>
<protein>
    <submittedName>
        <fullName evidence="1">Uncharacterized protein</fullName>
    </submittedName>
</protein>
<dbReference type="HOGENOM" id="CLU_3314838_0_0_10"/>
<accession>E6MKW4</accession>
<gene>
    <name evidence="1" type="ORF">HMPREF9420_0131</name>
</gene>
<evidence type="ECO:0000313" key="2">
    <source>
        <dbReference type="Proteomes" id="UP000003874"/>
    </source>
</evidence>
<sequence>MFHKFIKYIMTKLIKNTESSCFNMFDFSNLTIINKKEFS</sequence>
<comment type="caution">
    <text evidence="1">The sequence shown here is derived from an EMBL/GenBank/DDBJ whole genome shotgun (WGS) entry which is preliminary data.</text>
</comment>
<evidence type="ECO:0000313" key="1">
    <source>
        <dbReference type="EMBL" id="EFV05713.1"/>
    </source>
</evidence>
<keyword evidence="2" id="KW-1185">Reference proteome</keyword>
<dbReference type="EMBL" id="AEQO01000012">
    <property type="protein sequence ID" value="EFV05713.1"/>
    <property type="molecule type" value="Genomic_DNA"/>
</dbReference>
<dbReference type="AlphaFoldDB" id="E6MKW4"/>
<organism evidence="1 2">
    <name type="scientific">Segatella salivae DSM 15606</name>
    <dbReference type="NCBI Taxonomy" id="888832"/>
    <lineage>
        <taxon>Bacteria</taxon>
        <taxon>Pseudomonadati</taxon>
        <taxon>Bacteroidota</taxon>
        <taxon>Bacteroidia</taxon>
        <taxon>Bacteroidales</taxon>
        <taxon>Prevotellaceae</taxon>
        <taxon>Segatella</taxon>
    </lineage>
</organism>
<dbReference type="Proteomes" id="UP000003874">
    <property type="component" value="Unassembled WGS sequence"/>
</dbReference>
<reference evidence="1 2" key="1">
    <citation type="submission" date="2010-12" db="EMBL/GenBank/DDBJ databases">
        <authorList>
            <person name="Muzny D."/>
            <person name="Qin X."/>
            <person name="Deng J."/>
            <person name="Jiang H."/>
            <person name="Liu Y."/>
            <person name="Qu J."/>
            <person name="Song X.-Z."/>
            <person name="Zhang L."/>
            <person name="Thornton R."/>
            <person name="Coyle M."/>
            <person name="Francisco L."/>
            <person name="Jackson L."/>
            <person name="Javaid M."/>
            <person name="Korchina V."/>
            <person name="Kovar C."/>
            <person name="Mata R."/>
            <person name="Mathew T."/>
            <person name="Ngo R."/>
            <person name="Nguyen L."/>
            <person name="Nguyen N."/>
            <person name="Okwuonu G."/>
            <person name="Ongeri F."/>
            <person name="Pham C."/>
            <person name="Simmons D."/>
            <person name="Wilczek-Boney K."/>
            <person name="Hale W."/>
            <person name="Jakkamsetti A."/>
            <person name="Pham P."/>
            <person name="Ruth R."/>
            <person name="San Lucas F."/>
            <person name="Warren J."/>
            <person name="Zhang J."/>
            <person name="Zhao Z."/>
            <person name="Zhou C."/>
            <person name="Zhu D."/>
            <person name="Lee S."/>
            <person name="Bess C."/>
            <person name="Blankenburg K."/>
            <person name="Forbes L."/>
            <person name="Fu Q."/>
            <person name="Gubbala S."/>
            <person name="Hirani K."/>
            <person name="Jayaseelan J.C."/>
            <person name="Lara F."/>
            <person name="Munidasa M."/>
            <person name="Palculict T."/>
            <person name="Patil S."/>
            <person name="Pu L.-L."/>
            <person name="Saada N."/>
            <person name="Tang L."/>
            <person name="Weissenberger G."/>
            <person name="Zhu Y."/>
            <person name="Hemphill L."/>
            <person name="Shang Y."/>
            <person name="Youmans B."/>
            <person name="Ayvaz T."/>
            <person name="Ross M."/>
            <person name="Santibanez J."/>
            <person name="Aqrawi P."/>
            <person name="Gross S."/>
            <person name="Joshi V."/>
            <person name="Fowler G."/>
            <person name="Nazareth L."/>
            <person name="Reid J."/>
            <person name="Worley K."/>
            <person name="Petrosino J."/>
            <person name="Highlander S."/>
            <person name="Gibbs R."/>
        </authorList>
    </citation>
    <scope>NUCLEOTIDE SEQUENCE [LARGE SCALE GENOMIC DNA]</scope>
    <source>
        <strain evidence="1 2">DSM 15606</strain>
    </source>
</reference>
<proteinExistence type="predicted"/>